<dbReference type="Proteomes" id="UP000757232">
    <property type="component" value="Unassembled WGS sequence"/>
</dbReference>
<feature type="transmembrane region" description="Helical" evidence="6">
    <location>
        <begin position="128"/>
        <end position="146"/>
    </location>
</feature>
<keyword evidence="5 6" id="KW-0472">Membrane</keyword>
<keyword evidence="3 6" id="KW-0812">Transmembrane</keyword>
<evidence type="ECO:0000256" key="1">
    <source>
        <dbReference type="ARBA" id="ARBA00004141"/>
    </source>
</evidence>
<evidence type="ECO:0000313" key="9">
    <source>
        <dbReference type="Proteomes" id="UP000757232"/>
    </source>
</evidence>
<dbReference type="SUPFAM" id="SSF103473">
    <property type="entry name" value="MFS general substrate transporter"/>
    <property type="match status" value="1"/>
</dbReference>
<dbReference type="Pfam" id="PF07690">
    <property type="entry name" value="MFS_1"/>
    <property type="match status" value="1"/>
</dbReference>
<organism evidence="8 9">
    <name type="scientific">Sanghuangporus baumii</name>
    <name type="common">Phellinus baumii</name>
    <dbReference type="NCBI Taxonomy" id="108892"/>
    <lineage>
        <taxon>Eukaryota</taxon>
        <taxon>Fungi</taxon>
        <taxon>Dikarya</taxon>
        <taxon>Basidiomycota</taxon>
        <taxon>Agaricomycotina</taxon>
        <taxon>Agaricomycetes</taxon>
        <taxon>Hymenochaetales</taxon>
        <taxon>Hymenochaetaceae</taxon>
        <taxon>Sanghuangporus</taxon>
    </lineage>
</organism>
<feature type="transmembrane region" description="Helical" evidence="6">
    <location>
        <begin position="289"/>
        <end position="315"/>
    </location>
</feature>
<evidence type="ECO:0000259" key="7">
    <source>
        <dbReference type="PROSITE" id="PS50850"/>
    </source>
</evidence>
<reference evidence="8" key="1">
    <citation type="submission" date="2016-06" db="EMBL/GenBank/DDBJ databases">
        <title>Draft Genome sequence of the fungus Inonotus baumii.</title>
        <authorList>
            <person name="Zhu H."/>
            <person name="Lin W."/>
        </authorList>
    </citation>
    <scope>NUCLEOTIDE SEQUENCE</scope>
    <source>
        <strain evidence="8">821</strain>
    </source>
</reference>
<keyword evidence="2" id="KW-0813">Transport</keyword>
<protein>
    <submittedName>
        <fullName evidence="8">MFS general substrate transporter</fullName>
    </submittedName>
</protein>
<dbReference type="GO" id="GO:0022857">
    <property type="term" value="F:transmembrane transporter activity"/>
    <property type="evidence" value="ECO:0007669"/>
    <property type="project" value="InterPro"/>
</dbReference>
<evidence type="ECO:0000256" key="5">
    <source>
        <dbReference type="ARBA" id="ARBA00023136"/>
    </source>
</evidence>
<dbReference type="InterPro" id="IPR036259">
    <property type="entry name" value="MFS_trans_sf"/>
</dbReference>
<dbReference type="InterPro" id="IPR011701">
    <property type="entry name" value="MFS"/>
</dbReference>
<feature type="transmembrane region" description="Helical" evidence="6">
    <location>
        <begin position="229"/>
        <end position="251"/>
    </location>
</feature>
<dbReference type="Gene3D" id="1.20.1250.20">
    <property type="entry name" value="MFS general substrate transporter like domains"/>
    <property type="match status" value="1"/>
</dbReference>
<proteinExistence type="predicted"/>
<accession>A0A9Q5N608</accession>
<dbReference type="OrthoDB" id="419616at2759"/>
<evidence type="ECO:0000313" key="8">
    <source>
        <dbReference type="EMBL" id="OCB88860.1"/>
    </source>
</evidence>
<dbReference type="PANTHER" id="PTHR23504:SF15">
    <property type="entry name" value="MAJOR FACILITATOR SUPERFAMILY (MFS) PROFILE DOMAIN-CONTAINING PROTEIN"/>
    <property type="match status" value="1"/>
</dbReference>
<feature type="transmembrane region" description="Helical" evidence="6">
    <location>
        <begin position="358"/>
        <end position="379"/>
    </location>
</feature>
<dbReference type="PANTHER" id="PTHR23504">
    <property type="entry name" value="MAJOR FACILITATOR SUPERFAMILY DOMAIN-CONTAINING PROTEIN 10"/>
    <property type="match status" value="1"/>
</dbReference>
<dbReference type="InterPro" id="IPR020846">
    <property type="entry name" value="MFS_dom"/>
</dbReference>
<evidence type="ECO:0000256" key="6">
    <source>
        <dbReference type="SAM" id="Phobius"/>
    </source>
</evidence>
<dbReference type="GO" id="GO:0016020">
    <property type="term" value="C:membrane"/>
    <property type="evidence" value="ECO:0007669"/>
    <property type="project" value="UniProtKB-SubCell"/>
</dbReference>
<name>A0A9Q5N608_SANBA</name>
<dbReference type="AlphaFoldDB" id="A0A9Q5N608"/>
<keyword evidence="4 6" id="KW-1133">Transmembrane helix</keyword>
<evidence type="ECO:0000256" key="3">
    <source>
        <dbReference type="ARBA" id="ARBA00022692"/>
    </source>
</evidence>
<evidence type="ECO:0000256" key="2">
    <source>
        <dbReference type="ARBA" id="ARBA00022448"/>
    </source>
</evidence>
<keyword evidence="9" id="KW-1185">Reference proteome</keyword>
<evidence type="ECO:0000256" key="4">
    <source>
        <dbReference type="ARBA" id="ARBA00022989"/>
    </source>
</evidence>
<gene>
    <name evidence="8" type="ORF">A7U60_g3955</name>
</gene>
<feature type="transmembrane region" description="Helical" evidence="6">
    <location>
        <begin position="94"/>
        <end position="116"/>
    </location>
</feature>
<dbReference type="InterPro" id="IPR001958">
    <property type="entry name" value="Tet-R_TetA/multi-R_MdtG-like"/>
</dbReference>
<feature type="domain" description="Major facilitator superfamily (MFS) profile" evidence="7">
    <location>
        <begin position="56"/>
        <end position="420"/>
    </location>
</feature>
<comment type="subcellular location">
    <subcellularLocation>
        <location evidence="1">Membrane</location>
        <topology evidence="1">Multi-pass membrane protein</topology>
    </subcellularLocation>
</comment>
<feature type="transmembrane region" description="Helical" evidence="6">
    <location>
        <begin position="399"/>
        <end position="419"/>
    </location>
</feature>
<comment type="caution">
    <text evidence="8">The sequence shown here is derived from an EMBL/GenBank/DDBJ whole genome shotgun (WGS) entry which is preliminary data.</text>
</comment>
<dbReference type="PROSITE" id="PS50850">
    <property type="entry name" value="MFS"/>
    <property type="match status" value="1"/>
</dbReference>
<sequence length="420" mass="45600">MHRSFETQRSCESTQLLRQGGAKDAQAGLYGSVSEKICDEAEKIESVNIAKGPTPLPLKQLLVVFVMRLAEPIAYAQVFPMMEDIGVVNDPRKAGYYSGVLESAFAIAELLTVMKWGSLSDQIGRKPVLLLGFIGAMLSTLIFGFSKSFLWALTTRCLAGGLSGNTAVLLSAVGDMTDETNHARAFAFFGVANNVAQMAGPFIGGKFADPNVTFPSSLGNIKLFQNFPYLLPCLISALVTLIAAFFCVAFFEETNRREHLRDTSDVASETQPDFQTAWTIARDPIMSSVLMPFLLLSILNTSMLVVFSLFAYTPIPYGGLARDPEEIGFAIASAGLSGAIIQVIVLPELQLHFGTLSLYRFFMSLWPATYLLFPVLNAVAKYTAGQSDGRDSVQYSGSLPIWIGIIALLSLNRLASMAFS</sequence>
<feature type="transmembrane region" description="Helical" evidence="6">
    <location>
        <begin position="327"/>
        <end position="346"/>
    </location>
</feature>
<dbReference type="PRINTS" id="PR01035">
    <property type="entry name" value="TCRTETA"/>
</dbReference>
<dbReference type="EMBL" id="LNZH02000168">
    <property type="protein sequence ID" value="OCB88860.1"/>
    <property type="molecule type" value="Genomic_DNA"/>
</dbReference>